<dbReference type="InterPro" id="IPR036860">
    <property type="entry name" value="SH2_dom_sf"/>
</dbReference>
<evidence type="ECO:0000256" key="3">
    <source>
        <dbReference type="PROSITE-ProRule" id="PRU00191"/>
    </source>
</evidence>
<dbReference type="SMART" id="SM00252">
    <property type="entry name" value="SH2"/>
    <property type="match status" value="1"/>
</dbReference>
<proteinExistence type="predicted"/>
<reference evidence="5" key="1">
    <citation type="submission" date="2021-01" db="EMBL/GenBank/DDBJ databases">
        <authorList>
            <person name="Zahm M."/>
            <person name="Roques C."/>
            <person name="Cabau C."/>
            <person name="Klopp C."/>
            <person name="Donnadieu C."/>
            <person name="Jouanno E."/>
            <person name="Lampietro C."/>
            <person name="Louis A."/>
            <person name="Herpin A."/>
            <person name="Echchiki A."/>
            <person name="Berthelot C."/>
            <person name="Parey E."/>
            <person name="Roest-Crollius H."/>
            <person name="Braasch I."/>
            <person name="Postlethwait J."/>
            <person name="Bobe J."/>
            <person name="Montfort J."/>
            <person name="Bouchez O."/>
            <person name="Begum T."/>
            <person name="Mejri S."/>
            <person name="Adams A."/>
            <person name="Chen W.-J."/>
            <person name="Guiguen Y."/>
        </authorList>
    </citation>
    <scope>NUCLEOTIDE SEQUENCE</scope>
    <source>
        <tissue evidence="5">Blood</tissue>
    </source>
</reference>
<protein>
    <recommendedName>
        <fullName evidence="4">SH2 domain-containing protein</fullName>
    </recommendedName>
</protein>
<dbReference type="EMBL" id="JAERUA010000002">
    <property type="protein sequence ID" value="KAI1902721.1"/>
    <property type="molecule type" value="Genomic_DNA"/>
</dbReference>
<dbReference type="PROSITE" id="PS50001">
    <property type="entry name" value="SH2"/>
    <property type="match status" value="1"/>
</dbReference>
<dbReference type="Pfam" id="PF00017">
    <property type="entry name" value="SH2"/>
    <property type="match status" value="1"/>
</dbReference>
<sequence>MQFRTITLGFGHREKQMESLPVYHGAMSKDTTERLLGGIGRDGSFLIRDSESKAGVYCLCVLYKTNVFTYRLYQDEEAFWVLETSPDVQPRCFRHVKNLISAFQKPNQGIAMTLLYPVTRDDYKMMLV</sequence>
<dbReference type="Gene3D" id="3.30.505.10">
    <property type="entry name" value="SH2 domain"/>
    <property type="match status" value="1"/>
</dbReference>
<name>A0A8T3E055_9TELE</name>
<accession>A0A8T3E055</accession>
<dbReference type="PANTHER" id="PTHR46051:SF2">
    <property type="entry name" value="PHOSPHATIDYLINOSITOL 3,4,5-TRISPHOSPHATE 5-PHOSPHATASE 2"/>
    <property type="match status" value="1"/>
</dbReference>
<keyword evidence="1" id="KW-0391">Immunity</keyword>
<dbReference type="Proteomes" id="UP000829720">
    <property type="component" value="Unassembled WGS sequence"/>
</dbReference>
<evidence type="ECO:0000313" key="6">
    <source>
        <dbReference type="Proteomes" id="UP000829720"/>
    </source>
</evidence>
<keyword evidence="2 3" id="KW-0727">SH2 domain</keyword>
<feature type="domain" description="SH2" evidence="4">
    <location>
        <begin position="22"/>
        <end position="118"/>
    </location>
</feature>
<evidence type="ECO:0000313" key="5">
    <source>
        <dbReference type="EMBL" id="KAI1902721.1"/>
    </source>
</evidence>
<evidence type="ECO:0000256" key="2">
    <source>
        <dbReference type="ARBA" id="ARBA00022999"/>
    </source>
</evidence>
<dbReference type="GO" id="GO:0005829">
    <property type="term" value="C:cytosol"/>
    <property type="evidence" value="ECO:0007669"/>
    <property type="project" value="TreeGrafter"/>
</dbReference>
<dbReference type="GO" id="GO:0002376">
    <property type="term" value="P:immune system process"/>
    <property type="evidence" value="ECO:0007669"/>
    <property type="project" value="UniProtKB-KW"/>
</dbReference>
<dbReference type="OrthoDB" id="8815311at2759"/>
<dbReference type="SUPFAM" id="SSF55550">
    <property type="entry name" value="SH2 domain"/>
    <property type="match status" value="1"/>
</dbReference>
<dbReference type="GO" id="GO:0050776">
    <property type="term" value="P:regulation of immune response"/>
    <property type="evidence" value="ECO:0007669"/>
    <property type="project" value="TreeGrafter"/>
</dbReference>
<gene>
    <name evidence="5" type="ORF">AGOR_G00018930</name>
</gene>
<dbReference type="AlphaFoldDB" id="A0A8T3E055"/>
<dbReference type="GO" id="GO:0043569">
    <property type="term" value="P:negative regulation of insulin-like growth factor receptor signaling pathway"/>
    <property type="evidence" value="ECO:0007669"/>
    <property type="project" value="TreeGrafter"/>
</dbReference>
<dbReference type="PANTHER" id="PTHR46051">
    <property type="entry name" value="SH2 DOMAIN-CONTAINING PROTEIN"/>
    <property type="match status" value="1"/>
</dbReference>
<dbReference type="InterPro" id="IPR000980">
    <property type="entry name" value="SH2"/>
</dbReference>
<evidence type="ECO:0000256" key="1">
    <source>
        <dbReference type="ARBA" id="ARBA00022859"/>
    </source>
</evidence>
<comment type="caution">
    <text evidence="5">The sequence shown here is derived from an EMBL/GenBank/DDBJ whole genome shotgun (WGS) entry which is preliminary data.</text>
</comment>
<evidence type="ECO:0000259" key="4">
    <source>
        <dbReference type="PROSITE" id="PS50001"/>
    </source>
</evidence>
<organism evidence="5 6">
    <name type="scientific">Albula goreensis</name>
    <dbReference type="NCBI Taxonomy" id="1534307"/>
    <lineage>
        <taxon>Eukaryota</taxon>
        <taxon>Metazoa</taxon>
        <taxon>Chordata</taxon>
        <taxon>Craniata</taxon>
        <taxon>Vertebrata</taxon>
        <taxon>Euteleostomi</taxon>
        <taxon>Actinopterygii</taxon>
        <taxon>Neopterygii</taxon>
        <taxon>Teleostei</taxon>
        <taxon>Albuliformes</taxon>
        <taxon>Albulidae</taxon>
        <taxon>Albula</taxon>
    </lineage>
</organism>
<dbReference type="GO" id="GO:0004445">
    <property type="term" value="F:inositol-polyphosphate 5-phosphatase activity"/>
    <property type="evidence" value="ECO:0007669"/>
    <property type="project" value="TreeGrafter"/>
</dbReference>
<keyword evidence="6" id="KW-1185">Reference proteome</keyword>